<sequence length="95" mass="10128">MTRILRRKMPCAATHPKSSDASASAVVSAFSNGSPIQAADISYELAHGLLLHPPMRILDPSGTRKYDKAMEEEANWLGPALLVSDEAAMHIAALG</sequence>
<accession>A0A6P1BHD3</accession>
<protein>
    <submittedName>
        <fullName evidence="1">ImmA/IrrE family metallo-endopeptidase</fullName>
    </submittedName>
</protein>
<comment type="caution">
    <text evidence="1">The sequence shown here is derived from an EMBL/GenBank/DDBJ whole genome shotgun (WGS) entry which is preliminary data.</text>
</comment>
<dbReference type="Proteomes" id="UP000468531">
    <property type="component" value="Unassembled WGS sequence"/>
</dbReference>
<evidence type="ECO:0000313" key="1">
    <source>
        <dbReference type="EMBL" id="NEU97021.1"/>
    </source>
</evidence>
<reference evidence="1 2" key="1">
    <citation type="journal article" date="2020" name="Arch. Microbiol.">
        <title>Bradyrhizobium uaiense sp. nov., a new highly efficient cowpea symbiont.</title>
        <authorList>
            <person name="Cabral Michel D."/>
            <person name="Azarias Guimaraes A."/>
            <person name="Martins da Costa E."/>
            <person name="Soares de Carvalho T."/>
            <person name="Balsanelli E."/>
            <person name="Willems A."/>
            <person name="Maltempi de Souza E."/>
            <person name="de Souza Moreira F.M."/>
        </authorList>
    </citation>
    <scope>NUCLEOTIDE SEQUENCE [LARGE SCALE GENOMIC DNA]</scope>
    <source>
        <strain evidence="1 2">UFLA 03-164</strain>
    </source>
</reference>
<keyword evidence="2" id="KW-1185">Reference proteome</keyword>
<dbReference type="EMBL" id="VKHP01000048">
    <property type="protein sequence ID" value="NEU97021.1"/>
    <property type="molecule type" value="Genomic_DNA"/>
</dbReference>
<evidence type="ECO:0000313" key="2">
    <source>
        <dbReference type="Proteomes" id="UP000468531"/>
    </source>
</evidence>
<name>A0A6P1BHD3_9BRAD</name>
<proteinExistence type="predicted"/>
<dbReference type="AlphaFoldDB" id="A0A6P1BHD3"/>
<organism evidence="1 2">
    <name type="scientific">Bradyrhizobium uaiense</name>
    <dbReference type="NCBI Taxonomy" id="2594946"/>
    <lineage>
        <taxon>Bacteria</taxon>
        <taxon>Pseudomonadati</taxon>
        <taxon>Pseudomonadota</taxon>
        <taxon>Alphaproteobacteria</taxon>
        <taxon>Hyphomicrobiales</taxon>
        <taxon>Nitrobacteraceae</taxon>
        <taxon>Bradyrhizobium</taxon>
    </lineage>
</organism>
<dbReference type="RefSeq" id="WP_163154061.1">
    <property type="nucleotide sequence ID" value="NZ_VKHP01000048.1"/>
</dbReference>
<gene>
    <name evidence="1" type="ORF">FNJ47_14535</name>
</gene>